<reference evidence="2 3" key="1">
    <citation type="submission" date="2019-03" db="EMBL/GenBank/DDBJ databases">
        <title>Single cell metagenomics reveals metabolic interactions within the superorganism composed of flagellate Streblomastix strix and complex community of Bacteroidetes bacteria on its surface.</title>
        <authorList>
            <person name="Treitli S.C."/>
            <person name="Kolisko M."/>
            <person name="Husnik F."/>
            <person name="Keeling P."/>
            <person name="Hampl V."/>
        </authorList>
    </citation>
    <scope>NUCLEOTIDE SEQUENCE [LARGE SCALE GENOMIC DNA]</scope>
    <source>
        <strain evidence="2">ST1C</strain>
    </source>
</reference>
<dbReference type="Proteomes" id="UP000324800">
    <property type="component" value="Unassembled WGS sequence"/>
</dbReference>
<evidence type="ECO:0000313" key="3">
    <source>
        <dbReference type="Proteomes" id="UP000324800"/>
    </source>
</evidence>
<sequence>MERFEQNLECTGCGTFGGRRDVQLAQEGGRIIWNKTTSYSRKLFDLYETSLVSTDEAQKVREQLLQPNINKSTQEKSYQRPDYYLPAVEIGLQQTGASSIVNNAAYFTSSSTSSDEEEEAHTNKKLPKT</sequence>
<name>A0A5J4U9U4_9EUKA</name>
<protein>
    <submittedName>
        <fullName evidence="2">Uncharacterized protein</fullName>
    </submittedName>
</protein>
<feature type="region of interest" description="Disordered" evidence="1">
    <location>
        <begin position="108"/>
        <end position="129"/>
    </location>
</feature>
<proteinExistence type="predicted"/>
<organism evidence="2 3">
    <name type="scientific">Streblomastix strix</name>
    <dbReference type="NCBI Taxonomy" id="222440"/>
    <lineage>
        <taxon>Eukaryota</taxon>
        <taxon>Metamonada</taxon>
        <taxon>Preaxostyla</taxon>
        <taxon>Oxymonadida</taxon>
        <taxon>Streblomastigidae</taxon>
        <taxon>Streblomastix</taxon>
    </lineage>
</organism>
<dbReference type="AlphaFoldDB" id="A0A5J4U9U4"/>
<dbReference type="EMBL" id="SNRW01018776">
    <property type="protein sequence ID" value="KAA6367014.1"/>
    <property type="molecule type" value="Genomic_DNA"/>
</dbReference>
<accession>A0A5J4U9U4</accession>
<comment type="caution">
    <text evidence="2">The sequence shown here is derived from an EMBL/GenBank/DDBJ whole genome shotgun (WGS) entry which is preliminary data.</text>
</comment>
<evidence type="ECO:0000256" key="1">
    <source>
        <dbReference type="SAM" id="MobiDB-lite"/>
    </source>
</evidence>
<evidence type="ECO:0000313" key="2">
    <source>
        <dbReference type="EMBL" id="KAA6367014.1"/>
    </source>
</evidence>
<gene>
    <name evidence="2" type="ORF">EZS28_037459</name>
</gene>